<dbReference type="PATRIC" id="fig|266128.3.peg.1885"/>
<keyword evidence="2" id="KW-1185">Reference proteome</keyword>
<dbReference type="EMBL" id="LDJH01000032">
    <property type="protein sequence ID" value="KRG54292.1"/>
    <property type="molecule type" value="Genomic_DNA"/>
</dbReference>
<evidence type="ECO:0000313" key="2">
    <source>
        <dbReference type="Proteomes" id="UP000051254"/>
    </source>
</evidence>
<proteinExistence type="predicted"/>
<protein>
    <submittedName>
        <fullName evidence="1">Uncharacterized protein</fullName>
    </submittedName>
</protein>
<accession>A0A0R0BKY6</accession>
<gene>
    <name evidence="1" type="ORF">ABB25_13780</name>
</gene>
<evidence type="ECO:0000313" key="1">
    <source>
        <dbReference type="EMBL" id="KRG54292.1"/>
    </source>
</evidence>
<dbReference type="STRING" id="266128.ABB25_13780"/>
<organism evidence="1 2">
    <name type="scientific">Stenotrophomonas koreensis</name>
    <dbReference type="NCBI Taxonomy" id="266128"/>
    <lineage>
        <taxon>Bacteria</taxon>
        <taxon>Pseudomonadati</taxon>
        <taxon>Pseudomonadota</taxon>
        <taxon>Gammaproteobacteria</taxon>
        <taxon>Lysobacterales</taxon>
        <taxon>Lysobacteraceae</taxon>
        <taxon>Stenotrophomonas</taxon>
    </lineage>
</organism>
<dbReference type="RefSeq" id="WP_057667754.1">
    <property type="nucleotide sequence ID" value="NZ_LDJH01000032.1"/>
</dbReference>
<comment type="caution">
    <text evidence="1">The sequence shown here is derived from an EMBL/GenBank/DDBJ whole genome shotgun (WGS) entry which is preliminary data.</text>
</comment>
<dbReference type="Proteomes" id="UP000051254">
    <property type="component" value="Unassembled WGS sequence"/>
</dbReference>
<dbReference type="AlphaFoldDB" id="A0A0R0BKY6"/>
<sequence>MNTVPFFIADIWQGLLKGHGLVNLQDHTFRLEIQIVDSLTGLLKIKHLVHEAPLAEVASITMRSYLGGLYTVLSVQGTRMDVFAGFPRARGGRCRLRIARRDRQSCAAFVERFATLKASAPQLAAA</sequence>
<name>A0A0R0BKY6_9GAMM</name>
<reference evidence="1 2" key="1">
    <citation type="submission" date="2015-05" db="EMBL/GenBank/DDBJ databases">
        <title>Genome sequencing and analysis of members of genus Stenotrophomonas.</title>
        <authorList>
            <person name="Patil P.P."/>
            <person name="Midha S."/>
            <person name="Patil P.B."/>
        </authorList>
    </citation>
    <scope>NUCLEOTIDE SEQUENCE [LARGE SCALE GENOMIC DNA]</scope>
    <source>
        <strain evidence="1 2">DSM 17805</strain>
    </source>
</reference>